<evidence type="ECO:0000256" key="4">
    <source>
        <dbReference type="ARBA" id="ARBA00023453"/>
    </source>
</evidence>
<dbReference type="AlphaFoldDB" id="A0AAW0GK38"/>
<organism evidence="5 6">
    <name type="scientific">Cerrena zonata</name>
    <dbReference type="NCBI Taxonomy" id="2478898"/>
    <lineage>
        <taxon>Eukaryota</taxon>
        <taxon>Fungi</taxon>
        <taxon>Dikarya</taxon>
        <taxon>Basidiomycota</taxon>
        <taxon>Agaricomycotina</taxon>
        <taxon>Agaricomycetes</taxon>
        <taxon>Polyporales</taxon>
        <taxon>Cerrenaceae</taxon>
        <taxon>Cerrena</taxon>
    </lineage>
</organism>
<keyword evidence="6" id="KW-1185">Reference proteome</keyword>
<comment type="caution">
    <text evidence="5">The sequence shown here is derived from an EMBL/GenBank/DDBJ whole genome shotgun (WGS) entry which is preliminary data.</text>
</comment>
<accession>A0AAW0GK38</accession>
<dbReference type="Gene3D" id="3.40.50.150">
    <property type="entry name" value="Vaccinia Virus protein VP39"/>
    <property type="match status" value="1"/>
</dbReference>
<keyword evidence="1" id="KW-0489">Methyltransferase</keyword>
<evidence type="ECO:0000313" key="5">
    <source>
        <dbReference type="EMBL" id="KAK7693600.1"/>
    </source>
</evidence>
<dbReference type="CDD" id="cd02440">
    <property type="entry name" value="AdoMet_MTases"/>
    <property type="match status" value="1"/>
</dbReference>
<evidence type="ECO:0000256" key="3">
    <source>
        <dbReference type="ARBA" id="ARBA00022691"/>
    </source>
</evidence>
<dbReference type="Pfam" id="PF01596">
    <property type="entry name" value="Methyltransf_3"/>
    <property type="match status" value="1"/>
</dbReference>
<dbReference type="GO" id="GO:0008171">
    <property type="term" value="F:O-methyltransferase activity"/>
    <property type="evidence" value="ECO:0007669"/>
    <property type="project" value="InterPro"/>
</dbReference>
<dbReference type="InterPro" id="IPR050362">
    <property type="entry name" value="Cation-dep_OMT"/>
</dbReference>
<proteinExistence type="inferred from homology"/>
<evidence type="ECO:0000256" key="2">
    <source>
        <dbReference type="ARBA" id="ARBA00022679"/>
    </source>
</evidence>
<name>A0AAW0GK38_9APHY</name>
<dbReference type="PANTHER" id="PTHR10509:SF14">
    <property type="entry name" value="CAFFEOYL-COA O-METHYLTRANSFERASE 3-RELATED"/>
    <property type="match status" value="1"/>
</dbReference>
<dbReference type="PROSITE" id="PS51682">
    <property type="entry name" value="SAM_OMT_I"/>
    <property type="match status" value="1"/>
</dbReference>
<gene>
    <name evidence="5" type="ORF">QCA50_003169</name>
</gene>
<keyword evidence="2" id="KW-0808">Transferase</keyword>
<dbReference type="InterPro" id="IPR002935">
    <property type="entry name" value="SAM_O-MeTrfase"/>
</dbReference>
<dbReference type="GO" id="GO:0008757">
    <property type="term" value="F:S-adenosylmethionine-dependent methyltransferase activity"/>
    <property type="evidence" value="ECO:0007669"/>
    <property type="project" value="TreeGrafter"/>
</dbReference>
<evidence type="ECO:0000256" key="1">
    <source>
        <dbReference type="ARBA" id="ARBA00022603"/>
    </source>
</evidence>
<dbReference type="PANTHER" id="PTHR10509">
    <property type="entry name" value="O-METHYLTRANSFERASE-RELATED"/>
    <property type="match status" value="1"/>
</dbReference>
<dbReference type="Proteomes" id="UP001385951">
    <property type="component" value="Unassembled WGS sequence"/>
</dbReference>
<dbReference type="InterPro" id="IPR029063">
    <property type="entry name" value="SAM-dependent_MTases_sf"/>
</dbReference>
<comment type="similarity">
    <text evidence="4">Belongs to the class I-like SAM-binding methyltransferase superfamily. Cation-dependent O-methyltransferase family.</text>
</comment>
<evidence type="ECO:0000313" key="6">
    <source>
        <dbReference type="Proteomes" id="UP001385951"/>
    </source>
</evidence>
<dbReference type="EMBL" id="JASBNA010000003">
    <property type="protein sequence ID" value="KAK7693600.1"/>
    <property type="molecule type" value="Genomic_DNA"/>
</dbReference>
<dbReference type="SUPFAM" id="SSF53335">
    <property type="entry name" value="S-adenosyl-L-methionine-dependent methyltransferases"/>
    <property type="match status" value="1"/>
</dbReference>
<sequence>MNRTALGSRLRRGPLLETYIRHSKPRCAILNPLFHRFRMSSTQTPSAYEPFQPPISRDDWTRSDHYHNSFLIPKDEALDFALKNSDDNGLPPIAVSPAQGKLLNLIARSINAKRIIEVGTLGGYSTIWLARALPEDGKLVTAELEQKHADVARANLEHAGQSKKVEILVGSAAESLAKLKAEPPYDLVFIDADKVSTLTYFLEAKRLLRNGGVVIVDNVVREGRVADPNDTSESSVGIRKLLEHLKNDREVDATTIATVGEKAYDGFLYAVLQ</sequence>
<dbReference type="GO" id="GO:0032259">
    <property type="term" value="P:methylation"/>
    <property type="evidence" value="ECO:0007669"/>
    <property type="project" value="UniProtKB-KW"/>
</dbReference>
<reference evidence="5 6" key="1">
    <citation type="submission" date="2022-09" db="EMBL/GenBank/DDBJ databases">
        <authorList>
            <person name="Palmer J.M."/>
        </authorList>
    </citation>
    <scope>NUCLEOTIDE SEQUENCE [LARGE SCALE GENOMIC DNA]</scope>
    <source>
        <strain evidence="5 6">DSM 7382</strain>
    </source>
</reference>
<protein>
    <submittedName>
        <fullName evidence="5">Uncharacterized protein</fullName>
    </submittedName>
</protein>
<keyword evidence="3" id="KW-0949">S-adenosyl-L-methionine</keyword>